<reference evidence="3 6" key="3">
    <citation type="submission" date="2020-08" db="EMBL/GenBank/DDBJ databases">
        <title>Genomic Encyclopedia of Type Strains, Phase IV (KMG-V): Genome sequencing to study the core and pangenomes of soil and plant-associated prokaryotes.</title>
        <authorList>
            <person name="Whitman W."/>
        </authorList>
    </citation>
    <scope>NUCLEOTIDE SEQUENCE [LARGE SCALE GENOMIC DNA]</scope>
    <source>
        <strain evidence="2 5">C13</strain>
        <strain evidence="3 6">D1</strain>
    </source>
</reference>
<organism evidence="1 4">
    <name type="scientific">Methanococcus maripaludis</name>
    <name type="common">Methanococcus deltae</name>
    <dbReference type="NCBI Taxonomy" id="39152"/>
    <lineage>
        <taxon>Archaea</taxon>
        <taxon>Methanobacteriati</taxon>
        <taxon>Methanobacteriota</taxon>
        <taxon>Methanomada group</taxon>
        <taxon>Methanococci</taxon>
        <taxon>Methanococcales</taxon>
        <taxon>Methanococcaceae</taxon>
        <taxon>Methanococcus</taxon>
    </lineage>
</organism>
<dbReference type="Pfam" id="PF02593">
    <property type="entry name" value="DUF166"/>
    <property type="match status" value="1"/>
</dbReference>
<evidence type="ECO:0000313" key="6">
    <source>
        <dbReference type="Proteomes" id="UP000590564"/>
    </source>
</evidence>
<dbReference type="EMBL" id="CP026606">
    <property type="protein sequence ID" value="AVB75434.1"/>
    <property type="molecule type" value="Genomic_DNA"/>
</dbReference>
<evidence type="ECO:0000313" key="4">
    <source>
        <dbReference type="Proteomes" id="UP000239462"/>
    </source>
</evidence>
<protein>
    <recommendedName>
        <fullName evidence="7">Thymidylate synthase</fullName>
    </recommendedName>
</protein>
<evidence type="ECO:0008006" key="7">
    <source>
        <dbReference type="Google" id="ProtNLM"/>
    </source>
</evidence>
<reference evidence="4" key="1">
    <citation type="journal article" date="2018" name="Genome Announc.">
        <title>Complete Genome Sequence of the Methanococcus maripaludis Type Strain JJ (DSM 2067), a Model for Selenoprotein Synthesis in Archaea.</title>
        <authorList>
            <person name="Poehlein A."/>
            <person name="Heym D."/>
            <person name="Quitzke V."/>
            <person name="Fersch J."/>
            <person name="Daniel R."/>
            <person name="Rother M."/>
        </authorList>
    </citation>
    <scope>NUCLEOTIDE SEQUENCE [LARGE SCALE GENOMIC DNA]</scope>
    <source>
        <strain evidence="4">DSM 2067</strain>
    </source>
</reference>
<name>A0A2L1C7W0_METMI</name>
<dbReference type="Proteomes" id="UP000239462">
    <property type="component" value="Chromosome"/>
</dbReference>
<gene>
    <name evidence="2" type="ORF">HNP94_000759</name>
    <name evidence="3" type="ORF">HNP96_000256</name>
    <name evidence="1" type="ORF">MMJJ_00150</name>
</gene>
<dbReference type="AlphaFoldDB" id="A0A2L1C7W0"/>
<evidence type="ECO:0000313" key="1">
    <source>
        <dbReference type="EMBL" id="AVB75434.1"/>
    </source>
</evidence>
<dbReference type="EMBL" id="JACHED010000001">
    <property type="protein sequence ID" value="MBB6496235.1"/>
    <property type="molecule type" value="Genomic_DNA"/>
</dbReference>
<accession>A0A2L1C7W0</accession>
<evidence type="ECO:0000313" key="3">
    <source>
        <dbReference type="EMBL" id="MBB6496235.1"/>
    </source>
</evidence>
<reference evidence="1" key="2">
    <citation type="submission" date="2018-02" db="EMBL/GenBank/DDBJ databases">
        <title>Complete genome sequence of the Methanococcus maripaludis type strain JJ (DSM 2067), a model for selenoprotein synthesis in Archaea.</title>
        <authorList>
            <person name="Poehlein A."/>
            <person name="Heym D."/>
            <person name="Quitzke V."/>
            <person name="Fersch J."/>
            <person name="Daniel R."/>
            <person name="Rother M."/>
        </authorList>
    </citation>
    <scope>NUCLEOTIDE SEQUENCE [LARGE SCALE GENOMIC DNA]</scope>
    <source>
        <strain evidence="1">DSM 2067</strain>
    </source>
</reference>
<dbReference type="EMBL" id="JACDUO010000001">
    <property type="protein sequence ID" value="MBA2863759.1"/>
    <property type="molecule type" value="Genomic_DNA"/>
</dbReference>
<dbReference type="RefSeq" id="WP_104837124.1">
    <property type="nucleotide sequence ID" value="NZ_CP026606.1"/>
</dbReference>
<dbReference type="GeneID" id="36101111"/>
<proteinExistence type="predicted"/>
<evidence type="ECO:0000313" key="2">
    <source>
        <dbReference type="EMBL" id="MBA2863759.1"/>
    </source>
</evidence>
<evidence type="ECO:0000313" key="5">
    <source>
        <dbReference type="Proteomes" id="UP000567099"/>
    </source>
</evidence>
<dbReference type="KEGG" id="mmad:MMJJ_00150"/>
<dbReference type="InterPro" id="IPR003745">
    <property type="entry name" value="DUF166"/>
</dbReference>
<dbReference type="Proteomes" id="UP000590564">
    <property type="component" value="Unassembled WGS sequence"/>
</dbReference>
<dbReference type="Proteomes" id="UP000567099">
    <property type="component" value="Unassembled WGS sequence"/>
</dbReference>
<sequence>MKVFVVSDGPFGERAYDTIKKEFECEYIILDIPKPESIDDFTEFPKEQVAKIKSADILITYILNPDITFDLVEQVYDNVGYIIVGAWKGKGLKNQLESFKNVICPDIMCELVENGNEIFDEFVSKFGKPKVEIKVENDIATEIKVIRGSPCGGTNFVAEDLLGKNISDIPTKAGLRIQHYPCRAGRIRLFSDEESGRYKAATFHHDAFEKALNKRVSK</sequence>